<dbReference type="Proteomes" id="UP001055879">
    <property type="component" value="Linkage Group LG01"/>
</dbReference>
<comment type="caution">
    <text evidence="1">The sequence shown here is derived from an EMBL/GenBank/DDBJ whole genome shotgun (WGS) entry which is preliminary data.</text>
</comment>
<proteinExistence type="predicted"/>
<evidence type="ECO:0000313" key="1">
    <source>
        <dbReference type="EMBL" id="KAI3770984.1"/>
    </source>
</evidence>
<name>A0ACB9FI89_ARCLA</name>
<sequence length="119" mass="14046">MGTKAMEEVEVVMKRFGDEQSTLLDRFERLSFEVQLNRAINLGRSLSEPRYQVPPPPLPLPPPKVTDQGPRRRHHRRLGFQKVWKKLFKPIFGTRKEESIPDQKINFKFMKAFSRSLRV</sequence>
<accession>A0ACB9FI89</accession>
<keyword evidence="2" id="KW-1185">Reference proteome</keyword>
<reference evidence="1 2" key="2">
    <citation type="journal article" date="2022" name="Mol. Ecol. Resour.">
        <title>The genomes of chicory, endive, great burdock and yacon provide insights into Asteraceae paleo-polyploidization history and plant inulin production.</title>
        <authorList>
            <person name="Fan W."/>
            <person name="Wang S."/>
            <person name="Wang H."/>
            <person name="Wang A."/>
            <person name="Jiang F."/>
            <person name="Liu H."/>
            <person name="Zhao H."/>
            <person name="Xu D."/>
            <person name="Zhang Y."/>
        </authorList>
    </citation>
    <scope>NUCLEOTIDE SEQUENCE [LARGE SCALE GENOMIC DNA]</scope>
    <source>
        <strain evidence="2">cv. Niubang</strain>
    </source>
</reference>
<organism evidence="1 2">
    <name type="scientific">Arctium lappa</name>
    <name type="common">Greater burdock</name>
    <name type="synonym">Lappa major</name>
    <dbReference type="NCBI Taxonomy" id="4217"/>
    <lineage>
        <taxon>Eukaryota</taxon>
        <taxon>Viridiplantae</taxon>
        <taxon>Streptophyta</taxon>
        <taxon>Embryophyta</taxon>
        <taxon>Tracheophyta</taxon>
        <taxon>Spermatophyta</taxon>
        <taxon>Magnoliopsida</taxon>
        <taxon>eudicotyledons</taxon>
        <taxon>Gunneridae</taxon>
        <taxon>Pentapetalae</taxon>
        <taxon>asterids</taxon>
        <taxon>campanulids</taxon>
        <taxon>Asterales</taxon>
        <taxon>Asteraceae</taxon>
        <taxon>Carduoideae</taxon>
        <taxon>Cardueae</taxon>
        <taxon>Arctiinae</taxon>
        <taxon>Arctium</taxon>
    </lineage>
</organism>
<evidence type="ECO:0000313" key="2">
    <source>
        <dbReference type="Proteomes" id="UP001055879"/>
    </source>
</evidence>
<protein>
    <submittedName>
        <fullName evidence="1">Uncharacterized protein</fullName>
    </submittedName>
</protein>
<gene>
    <name evidence="1" type="ORF">L6452_02133</name>
</gene>
<reference evidence="2" key="1">
    <citation type="journal article" date="2022" name="Mol. Ecol. Resour.">
        <title>The genomes of chicory, endive, great burdock and yacon provide insights into Asteraceae palaeo-polyploidization history and plant inulin production.</title>
        <authorList>
            <person name="Fan W."/>
            <person name="Wang S."/>
            <person name="Wang H."/>
            <person name="Wang A."/>
            <person name="Jiang F."/>
            <person name="Liu H."/>
            <person name="Zhao H."/>
            <person name="Xu D."/>
            <person name="Zhang Y."/>
        </authorList>
    </citation>
    <scope>NUCLEOTIDE SEQUENCE [LARGE SCALE GENOMIC DNA]</scope>
    <source>
        <strain evidence="2">cv. Niubang</strain>
    </source>
</reference>
<dbReference type="EMBL" id="CM042047">
    <property type="protein sequence ID" value="KAI3770984.1"/>
    <property type="molecule type" value="Genomic_DNA"/>
</dbReference>